<keyword evidence="4 8" id="KW-0732">Signal</keyword>
<evidence type="ECO:0000256" key="6">
    <source>
        <dbReference type="ARBA" id="ARBA00023136"/>
    </source>
</evidence>
<feature type="transmembrane region" description="Helical" evidence="7">
    <location>
        <begin position="152"/>
        <end position="172"/>
    </location>
</feature>
<name>A0AAN8P064_POLSC</name>
<evidence type="ECO:0000256" key="8">
    <source>
        <dbReference type="SAM" id="SignalP"/>
    </source>
</evidence>
<dbReference type="Proteomes" id="UP001372834">
    <property type="component" value="Unassembled WGS sequence"/>
</dbReference>
<organism evidence="10 11">
    <name type="scientific">Polyplax serrata</name>
    <name type="common">Common mouse louse</name>
    <dbReference type="NCBI Taxonomy" id="468196"/>
    <lineage>
        <taxon>Eukaryota</taxon>
        <taxon>Metazoa</taxon>
        <taxon>Ecdysozoa</taxon>
        <taxon>Arthropoda</taxon>
        <taxon>Hexapoda</taxon>
        <taxon>Insecta</taxon>
        <taxon>Pterygota</taxon>
        <taxon>Neoptera</taxon>
        <taxon>Paraneoptera</taxon>
        <taxon>Psocodea</taxon>
        <taxon>Troctomorpha</taxon>
        <taxon>Phthiraptera</taxon>
        <taxon>Anoplura</taxon>
        <taxon>Polyplacidae</taxon>
        <taxon>Polyplax</taxon>
    </lineage>
</organism>
<feature type="chain" id="PRO_5042833000" description="ER membrane protein complex subunit 7 beta-sandwich domain-containing protein" evidence="8">
    <location>
        <begin position="22"/>
        <end position="225"/>
    </location>
</feature>
<evidence type="ECO:0000259" key="9">
    <source>
        <dbReference type="Pfam" id="PF09430"/>
    </source>
</evidence>
<evidence type="ECO:0000256" key="1">
    <source>
        <dbReference type="ARBA" id="ARBA00004167"/>
    </source>
</evidence>
<evidence type="ECO:0000313" key="10">
    <source>
        <dbReference type="EMBL" id="KAK6636633.1"/>
    </source>
</evidence>
<dbReference type="PANTHER" id="PTHR13605:SF4">
    <property type="entry name" value="ER MEMBRANE PROTEIN COMPLEX SUBUNIT 7"/>
    <property type="match status" value="1"/>
</dbReference>
<accession>A0AAN8P064</accession>
<dbReference type="SUPFAM" id="SSF49452">
    <property type="entry name" value="Starch-binding domain-like"/>
    <property type="match status" value="1"/>
</dbReference>
<keyword evidence="5 7" id="KW-1133">Transmembrane helix</keyword>
<dbReference type="InterPro" id="IPR019008">
    <property type="entry name" value="Beta_sandwich_EMC7"/>
</dbReference>
<comment type="subcellular location">
    <subcellularLocation>
        <location evidence="1">Membrane</location>
        <topology evidence="1">Single-pass membrane protein</topology>
    </subcellularLocation>
</comment>
<feature type="signal peptide" evidence="8">
    <location>
        <begin position="1"/>
        <end position="21"/>
    </location>
</feature>
<gene>
    <name evidence="10" type="ORF">RUM43_010295</name>
</gene>
<dbReference type="Pfam" id="PF09430">
    <property type="entry name" value="EMC7_beta-sandw"/>
    <property type="match status" value="1"/>
</dbReference>
<dbReference type="PANTHER" id="PTHR13605">
    <property type="entry name" value="ER MEMBRANE PROTEIN COMPLEX SUBUNIT 7"/>
    <property type="match status" value="1"/>
</dbReference>
<dbReference type="InterPro" id="IPR039163">
    <property type="entry name" value="EMC7"/>
</dbReference>
<evidence type="ECO:0000256" key="7">
    <source>
        <dbReference type="SAM" id="Phobius"/>
    </source>
</evidence>
<evidence type="ECO:0000256" key="2">
    <source>
        <dbReference type="ARBA" id="ARBA00008880"/>
    </source>
</evidence>
<dbReference type="AlphaFoldDB" id="A0AAN8P064"/>
<proteinExistence type="inferred from homology"/>
<dbReference type="EMBL" id="JAWJWE010000004">
    <property type="protein sequence ID" value="KAK6636633.1"/>
    <property type="molecule type" value="Genomic_DNA"/>
</dbReference>
<evidence type="ECO:0000256" key="4">
    <source>
        <dbReference type="ARBA" id="ARBA00022729"/>
    </source>
</evidence>
<sequence length="225" mass="25811">MRTNISFLVFILIELVDNVCTNEALQPNSELYSIEGKVYPPDNLISSGNLGNWQIQTRIMGNGGEFRGFLREDGNFVISNVPSGSYLIEAVHPDYAFEPVRVEINFKGKFRARKVNFVQTSKVIQVPYPLKMKPLAKFKYFQVREQWRATDFLFSPMVLMMVLPLLLIMILPKVMNDPEARRDMELLNNSMKYDMPEMSEVITSFFAGGEKPKPKSVKSSKKKVQ</sequence>
<feature type="domain" description="ER membrane protein complex subunit 7 beta-sandwich" evidence="9">
    <location>
        <begin position="50"/>
        <end position="160"/>
    </location>
</feature>
<keyword evidence="3 7" id="KW-0812">Transmembrane</keyword>
<protein>
    <recommendedName>
        <fullName evidence="9">ER membrane protein complex subunit 7 beta-sandwich domain-containing protein</fullName>
    </recommendedName>
</protein>
<evidence type="ECO:0000256" key="5">
    <source>
        <dbReference type="ARBA" id="ARBA00022989"/>
    </source>
</evidence>
<evidence type="ECO:0000256" key="3">
    <source>
        <dbReference type="ARBA" id="ARBA00022692"/>
    </source>
</evidence>
<dbReference type="GO" id="GO:0072546">
    <property type="term" value="C:EMC complex"/>
    <property type="evidence" value="ECO:0007669"/>
    <property type="project" value="TreeGrafter"/>
</dbReference>
<keyword evidence="6 7" id="KW-0472">Membrane</keyword>
<dbReference type="GO" id="GO:0030246">
    <property type="term" value="F:carbohydrate binding"/>
    <property type="evidence" value="ECO:0007669"/>
    <property type="project" value="InterPro"/>
</dbReference>
<evidence type="ECO:0000313" key="11">
    <source>
        <dbReference type="Proteomes" id="UP001372834"/>
    </source>
</evidence>
<comment type="caution">
    <text evidence="10">The sequence shown here is derived from an EMBL/GenBank/DDBJ whole genome shotgun (WGS) entry which is preliminary data.</text>
</comment>
<comment type="similarity">
    <text evidence="2">Belongs to the EMC7 family.</text>
</comment>
<dbReference type="InterPro" id="IPR013784">
    <property type="entry name" value="Carb-bd-like_fold"/>
</dbReference>
<reference evidence="10 11" key="1">
    <citation type="submission" date="2023-10" db="EMBL/GenBank/DDBJ databases">
        <title>Genomes of two closely related lineages of the louse Polyplax serrata with different host specificities.</title>
        <authorList>
            <person name="Martinu J."/>
            <person name="Tarabai H."/>
            <person name="Stefka J."/>
            <person name="Hypsa V."/>
        </authorList>
    </citation>
    <scope>NUCLEOTIDE SEQUENCE [LARGE SCALE GENOMIC DNA]</scope>
    <source>
        <strain evidence="10">HR10_N</strain>
    </source>
</reference>